<dbReference type="RefSeq" id="WP_093534222.1">
    <property type="nucleotide sequence ID" value="NZ_FOXU01000001.1"/>
</dbReference>
<keyword evidence="3" id="KW-1185">Reference proteome</keyword>
<protein>
    <recommendedName>
        <fullName evidence="4">DUF2178 domain-containing protein</fullName>
    </recommendedName>
</protein>
<dbReference type="Proteomes" id="UP000198734">
    <property type="component" value="Unassembled WGS sequence"/>
</dbReference>
<dbReference type="STRING" id="126156.SAMN05421670_0700"/>
<reference evidence="3" key="1">
    <citation type="submission" date="2016-10" db="EMBL/GenBank/DDBJ databases">
        <authorList>
            <person name="Varghese N."/>
            <person name="Submissions S."/>
        </authorList>
    </citation>
    <scope>NUCLEOTIDE SEQUENCE [LARGE SCALE GENOMIC DNA]</scope>
    <source>
        <strain evidence="3">DSM 11706</strain>
    </source>
</reference>
<name>A0A1I5V7J2_9BACI</name>
<dbReference type="AlphaFoldDB" id="A0A1I5V7J2"/>
<dbReference type="EMBL" id="FOXU01000001">
    <property type="protein sequence ID" value="SFQ03362.1"/>
    <property type="molecule type" value="Genomic_DNA"/>
</dbReference>
<proteinExistence type="predicted"/>
<feature type="transmembrane region" description="Helical" evidence="1">
    <location>
        <begin position="110"/>
        <end position="133"/>
    </location>
</feature>
<accession>A0A1I5V7J2</accession>
<gene>
    <name evidence="2" type="ORF">SAMN05421670_0700</name>
</gene>
<keyword evidence="1" id="KW-0472">Membrane</keyword>
<keyword evidence="1" id="KW-1133">Transmembrane helix</keyword>
<evidence type="ECO:0000313" key="3">
    <source>
        <dbReference type="Proteomes" id="UP000198734"/>
    </source>
</evidence>
<sequence length="165" mass="19061">MRILSISIVLRILLIISFALVAFMQVKDTQLSDMFLNDEISFEYYKENEINTSVYGFIFVILTLINSWYTNYLSKKRNNGRILMREIVIPEMNLNDDEREAEITGKSAKAAFSVIIIATFIVLAFFALVIPYLDNPLPYSVFTIAALPIIGLLTYYITYRVLYLK</sequence>
<dbReference type="OrthoDB" id="2968407at2"/>
<evidence type="ECO:0000313" key="2">
    <source>
        <dbReference type="EMBL" id="SFQ03362.1"/>
    </source>
</evidence>
<evidence type="ECO:0000256" key="1">
    <source>
        <dbReference type="SAM" id="Phobius"/>
    </source>
</evidence>
<feature type="transmembrane region" description="Helical" evidence="1">
    <location>
        <begin position="54"/>
        <end position="74"/>
    </location>
</feature>
<feature type="transmembrane region" description="Helical" evidence="1">
    <location>
        <begin position="139"/>
        <end position="159"/>
    </location>
</feature>
<evidence type="ECO:0008006" key="4">
    <source>
        <dbReference type="Google" id="ProtNLM"/>
    </source>
</evidence>
<feature type="transmembrane region" description="Helical" evidence="1">
    <location>
        <begin position="7"/>
        <end position="26"/>
    </location>
</feature>
<keyword evidence="1" id="KW-0812">Transmembrane</keyword>
<organism evidence="2 3">
    <name type="scientific">Psychrobacillus psychrotolerans</name>
    <dbReference type="NCBI Taxonomy" id="126156"/>
    <lineage>
        <taxon>Bacteria</taxon>
        <taxon>Bacillati</taxon>
        <taxon>Bacillota</taxon>
        <taxon>Bacilli</taxon>
        <taxon>Bacillales</taxon>
        <taxon>Bacillaceae</taxon>
        <taxon>Psychrobacillus</taxon>
    </lineage>
</organism>